<protein>
    <recommendedName>
        <fullName evidence="11">ATP synthase subunit b, chloroplastic</fullName>
    </recommendedName>
    <alternativeName>
        <fullName evidence="11">ATP synthase F(0) sector subunit b</fullName>
    </alternativeName>
    <alternativeName>
        <fullName evidence="11">ATPase subunit I</fullName>
    </alternativeName>
</protein>
<dbReference type="GO" id="GO:0009535">
    <property type="term" value="C:chloroplast thylakoid membrane"/>
    <property type="evidence" value="ECO:0007669"/>
    <property type="project" value="UniProtKB-SubCell"/>
</dbReference>
<dbReference type="HAMAP" id="MF_01398">
    <property type="entry name" value="ATP_synth_b_bprime"/>
    <property type="match status" value="1"/>
</dbReference>
<organism evidence="14">
    <name type="scientific">Actinostachys pennula</name>
    <dbReference type="NCBI Taxonomy" id="148577"/>
    <lineage>
        <taxon>Eukaryota</taxon>
        <taxon>Viridiplantae</taxon>
        <taxon>Streptophyta</taxon>
        <taxon>Embryophyta</taxon>
        <taxon>Tracheophyta</taxon>
        <taxon>Polypodiopsida</taxon>
        <taxon>Polypodiidae</taxon>
        <taxon>Schizaeales</taxon>
        <taxon>Schizaeaceae</taxon>
        <taxon>Actinostachys</taxon>
    </lineage>
</organism>
<proteinExistence type="inferred from homology"/>
<keyword evidence="9 11" id="KW-0066">ATP synthesis</keyword>
<dbReference type="GO" id="GO:0045259">
    <property type="term" value="C:proton-transporting ATP synthase complex"/>
    <property type="evidence" value="ECO:0007669"/>
    <property type="project" value="UniProtKB-KW"/>
</dbReference>
<keyword evidence="8 11" id="KW-0472">Membrane</keyword>
<keyword evidence="7 11" id="KW-0406">Ion transport</keyword>
<dbReference type="PANTHER" id="PTHR34264:SF3">
    <property type="entry name" value="ATP SYNTHASE SUBUNIT B, CHLOROPLASTIC"/>
    <property type="match status" value="1"/>
</dbReference>
<comment type="subcellular location">
    <subcellularLocation>
        <location evidence="1">Membrane</location>
        <topology evidence="1">Single-pass membrane protein</topology>
    </subcellularLocation>
    <subcellularLocation>
        <location evidence="11">Plastid</location>
        <location evidence="11">Chloroplast thylakoid membrane</location>
        <topology evidence="11">Single-pass membrane protein</topology>
    </subcellularLocation>
</comment>
<keyword evidence="13" id="KW-0175">Coiled coil</keyword>
<keyword evidence="14" id="KW-0150">Chloroplast</keyword>
<comment type="miscellaneous">
    <text evidence="11">In plastids the F-type ATPase is also known as CF(1)CF(0).</text>
</comment>
<evidence type="ECO:0000256" key="12">
    <source>
        <dbReference type="RuleBase" id="RU003848"/>
    </source>
</evidence>
<evidence type="ECO:0000256" key="4">
    <source>
        <dbReference type="ARBA" id="ARBA00022692"/>
    </source>
</evidence>
<evidence type="ECO:0000256" key="13">
    <source>
        <dbReference type="SAM" id="Coils"/>
    </source>
</evidence>
<accession>A0A1U7AFI5</accession>
<keyword evidence="5 11" id="KW-0375">Hydrogen ion transport</keyword>
<dbReference type="AlphaFoldDB" id="A0A1U7AFI5"/>
<feature type="transmembrane region" description="Helical" evidence="11">
    <location>
        <begin position="31"/>
        <end position="53"/>
    </location>
</feature>
<dbReference type="InterPro" id="IPR002146">
    <property type="entry name" value="ATP_synth_b/b'su_bac/chlpt"/>
</dbReference>
<keyword evidence="3 11" id="KW-0138">CF(0)</keyword>
<dbReference type="EMBL" id="KU764518">
    <property type="protein sequence ID" value="AOV84692.1"/>
    <property type="molecule type" value="Genomic_DNA"/>
</dbReference>
<keyword evidence="2 11" id="KW-0813">Transport</keyword>
<evidence type="ECO:0000256" key="5">
    <source>
        <dbReference type="ARBA" id="ARBA00022781"/>
    </source>
</evidence>
<comment type="function">
    <text evidence="11">Component of the F(0) channel, it forms part of the peripheral stalk, linking F(1) to F(0).</text>
</comment>
<sequence length="184" mass="20899">MGSIGNINDFQNYWILAASFGLNGNILDTNLINLIVVLGVLIHFGKGVLINLLENRERTIANTIRDAEERYEEAIDKLEKAKTRLQEAGLKANEIRANGLLQMEREKQDLVNAADEDLKTFENDKNSTIRFEEQRAIEQVRQQISRLASERSLESLNNHLDNELHLRMIDYHIGLLGGMGDTPN</sequence>
<keyword evidence="14" id="KW-0934">Plastid</keyword>
<evidence type="ECO:0000256" key="8">
    <source>
        <dbReference type="ARBA" id="ARBA00023136"/>
    </source>
</evidence>
<evidence type="ECO:0000313" key="14">
    <source>
        <dbReference type="EMBL" id="AOV84692.1"/>
    </source>
</evidence>
<dbReference type="Pfam" id="PF00430">
    <property type="entry name" value="ATP-synt_B"/>
    <property type="match status" value="1"/>
</dbReference>
<keyword evidence="4 11" id="KW-0812">Transmembrane</keyword>
<geneLocation type="chloroplast" evidence="14"/>
<comment type="similarity">
    <text evidence="11 12">Belongs to the ATPase B chain family.</text>
</comment>
<evidence type="ECO:0000256" key="9">
    <source>
        <dbReference type="ARBA" id="ARBA00023310"/>
    </source>
</evidence>
<evidence type="ECO:0000256" key="1">
    <source>
        <dbReference type="ARBA" id="ARBA00004167"/>
    </source>
</evidence>
<name>A0A1U7AFI5_9MONI</name>
<evidence type="ECO:0000256" key="7">
    <source>
        <dbReference type="ARBA" id="ARBA00023065"/>
    </source>
</evidence>
<dbReference type="PANTHER" id="PTHR34264">
    <property type="entry name" value="ATP SYNTHASE SUBUNIT B, CHLOROPLASTIC"/>
    <property type="match status" value="1"/>
</dbReference>
<evidence type="ECO:0000256" key="11">
    <source>
        <dbReference type="HAMAP-Rule" id="MF_01398"/>
    </source>
</evidence>
<dbReference type="GO" id="GO:0046933">
    <property type="term" value="F:proton-transporting ATP synthase activity, rotational mechanism"/>
    <property type="evidence" value="ECO:0007669"/>
    <property type="project" value="UniProtKB-UniRule"/>
</dbReference>
<gene>
    <name evidence="11 14" type="primary">atpF</name>
</gene>
<reference evidence="14" key="1">
    <citation type="submission" date="2016-02" db="EMBL/GenBank/DDBJ databases">
        <title>Phylogenomics of the Schizaeales.</title>
        <authorList>
            <person name="Labiak P.H."/>
            <person name="Karol K.G."/>
        </authorList>
    </citation>
    <scope>NUCLEOTIDE SEQUENCE</scope>
</reference>
<dbReference type="CDD" id="cd06503">
    <property type="entry name" value="ATP-synt_Fo_b"/>
    <property type="match status" value="1"/>
</dbReference>
<feature type="coiled-coil region" evidence="13">
    <location>
        <begin position="50"/>
        <end position="98"/>
    </location>
</feature>
<keyword evidence="6 11" id="KW-1133">Transmembrane helix</keyword>
<evidence type="ECO:0000256" key="3">
    <source>
        <dbReference type="ARBA" id="ARBA00022547"/>
    </source>
</evidence>
<keyword evidence="11" id="KW-0793">Thylakoid</keyword>
<comment type="function">
    <text evidence="10 11">F(1)F(0) ATP synthase produces ATP from ADP in the presence of a proton or sodium gradient. F-type ATPases consist of two structural domains, F(1) containing the extramembraneous catalytic core and F(0) containing the membrane proton channel, linked together by a central stalk and a peripheral stalk. During catalysis, ATP synthesis in the catalytic domain of F(1) is coupled via a rotary mechanism of the central stalk subunits to proton translocation.</text>
</comment>
<comment type="subunit">
    <text evidence="11">F-type ATPases have 2 components, F(1) - the catalytic core - and F(0) - the membrane proton channel. F(1) has five subunits: alpha(3), beta(3), gamma(1), delta(1), epsilon(1). F(0) has four main subunits: a(1), b(1), b'(1) and c(10-14). The alpha and beta chains form an alternating ring which encloses part of the gamma chain. F(1) is attached to F(0) by a central stalk formed by the gamma and epsilon chains, while a peripheral stalk is formed by the delta, b and b' chains.</text>
</comment>
<evidence type="ECO:0000256" key="10">
    <source>
        <dbReference type="ARBA" id="ARBA00025198"/>
    </source>
</evidence>
<evidence type="ECO:0000256" key="2">
    <source>
        <dbReference type="ARBA" id="ARBA00022448"/>
    </source>
</evidence>
<evidence type="ECO:0000256" key="6">
    <source>
        <dbReference type="ARBA" id="ARBA00022989"/>
    </source>
</evidence>